<dbReference type="InterPro" id="IPR000387">
    <property type="entry name" value="Tyr_Pase_dom"/>
</dbReference>
<dbReference type="GO" id="GO:0004725">
    <property type="term" value="F:protein tyrosine phosphatase activity"/>
    <property type="evidence" value="ECO:0007669"/>
    <property type="project" value="UniProtKB-EC"/>
</dbReference>
<evidence type="ECO:0000259" key="2">
    <source>
        <dbReference type="PROSITE" id="PS50056"/>
    </source>
</evidence>
<dbReference type="EC" id="3.1.3.48" evidence="3"/>
<keyword evidence="3" id="KW-0378">Hydrolase</keyword>
<dbReference type="InterPro" id="IPR026893">
    <property type="entry name" value="Tyr/Ser_Pase_IphP-type"/>
</dbReference>
<dbReference type="PROSITE" id="PS50056">
    <property type="entry name" value="TYR_PHOSPHATASE_2"/>
    <property type="match status" value="1"/>
</dbReference>
<dbReference type="InterPro" id="IPR029021">
    <property type="entry name" value="Prot-tyrosine_phosphatase-like"/>
</dbReference>
<comment type="caution">
    <text evidence="3">The sequence shown here is derived from an EMBL/GenBank/DDBJ whole genome shotgun (WGS) entry which is preliminary data.</text>
</comment>
<dbReference type="InterPro" id="IPR016130">
    <property type="entry name" value="Tyr_Pase_AS"/>
</dbReference>
<evidence type="ECO:0000313" key="3">
    <source>
        <dbReference type="EMBL" id="MEF2968562.1"/>
    </source>
</evidence>
<protein>
    <submittedName>
        <fullName evidence="3">Tyrosine-protein phosphatase</fullName>
        <ecNumber evidence="3">3.1.3.48</ecNumber>
    </submittedName>
</protein>
<dbReference type="PANTHER" id="PTHR31126">
    <property type="entry name" value="TYROSINE-PROTEIN PHOSPHATASE"/>
    <property type="match status" value="1"/>
</dbReference>
<feature type="domain" description="Tyrosine specific protein phosphatases" evidence="2">
    <location>
        <begin position="109"/>
        <end position="199"/>
    </location>
</feature>
<accession>A0ABU7VXY4</accession>
<gene>
    <name evidence="3" type="ORF">V3851_22330</name>
</gene>
<reference evidence="3 4" key="1">
    <citation type="submission" date="2024-02" db="EMBL/GenBank/DDBJ databases">
        <title>A nitrogen-fixing paenibacillus bacterium.</title>
        <authorList>
            <person name="Zhang W.L."/>
            <person name="Chen S.F."/>
        </authorList>
    </citation>
    <scope>NUCLEOTIDE SEQUENCE [LARGE SCALE GENOMIC DNA]</scope>
    <source>
        <strain evidence="3 4">M1</strain>
    </source>
</reference>
<evidence type="ECO:0000256" key="1">
    <source>
        <dbReference type="ARBA" id="ARBA00009580"/>
    </source>
</evidence>
<dbReference type="Pfam" id="PF13350">
    <property type="entry name" value="Y_phosphatase3"/>
    <property type="match status" value="1"/>
</dbReference>
<dbReference type="SUPFAM" id="SSF52799">
    <property type="entry name" value="(Phosphotyrosine protein) phosphatases II"/>
    <property type="match status" value="1"/>
</dbReference>
<dbReference type="PANTHER" id="PTHR31126:SF1">
    <property type="entry name" value="TYROSINE SPECIFIC PROTEIN PHOSPHATASES DOMAIN-CONTAINING PROTEIN"/>
    <property type="match status" value="1"/>
</dbReference>
<keyword evidence="4" id="KW-1185">Reference proteome</keyword>
<comment type="similarity">
    <text evidence="1">Belongs to the protein-tyrosine phosphatase family.</text>
</comment>
<name>A0ABU7VXY4_9BACL</name>
<dbReference type="Proteomes" id="UP001306950">
    <property type="component" value="Unassembled WGS sequence"/>
</dbReference>
<dbReference type="PROSITE" id="PS00383">
    <property type="entry name" value="TYR_PHOSPHATASE_1"/>
    <property type="match status" value="1"/>
</dbReference>
<dbReference type="RefSeq" id="WP_331848741.1">
    <property type="nucleotide sequence ID" value="NZ_JAZHPZ010000016.1"/>
</dbReference>
<proteinExistence type="inferred from homology"/>
<sequence>MTSLTHSFERRLALTGAYNVRDLGGYATKDGRTTKWGRLFRADGLHKLTEDDQKALLGKGLRTVIDLRHEQELKQFRNVFSDSNEVAYHNVSLVNPATSTRRDITCLGDLYVDMLDNVQPQLLRVFQLLAAGEGQAALFHCAAGKDRTGVTAALLLDLADVPEETIVADYALTGECIAPIMEELRKGKPEGVPDESYDIFLASDPSNMVMMLEHLQAKYSGAASYLAAIGLSESELEALRRKLLKD</sequence>
<dbReference type="EMBL" id="JAZHPZ010000016">
    <property type="protein sequence ID" value="MEF2968562.1"/>
    <property type="molecule type" value="Genomic_DNA"/>
</dbReference>
<evidence type="ECO:0000313" key="4">
    <source>
        <dbReference type="Proteomes" id="UP001306950"/>
    </source>
</evidence>
<organism evidence="3 4">
    <name type="scientific">Paenibacillus haidiansis</name>
    <dbReference type="NCBI Taxonomy" id="1574488"/>
    <lineage>
        <taxon>Bacteria</taxon>
        <taxon>Bacillati</taxon>
        <taxon>Bacillota</taxon>
        <taxon>Bacilli</taxon>
        <taxon>Bacillales</taxon>
        <taxon>Paenibacillaceae</taxon>
        <taxon>Paenibacillus</taxon>
    </lineage>
</organism>
<dbReference type="Gene3D" id="3.90.190.10">
    <property type="entry name" value="Protein tyrosine phosphatase superfamily"/>
    <property type="match status" value="1"/>
</dbReference>